<dbReference type="FunFam" id="2.40.10.10:FF:000068">
    <property type="entry name" value="transmembrane protease serine 2"/>
    <property type="match status" value="1"/>
</dbReference>
<dbReference type="CDD" id="cd00190">
    <property type="entry name" value="Tryp_SPc"/>
    <property type="match status" value="1"/>
</dbReference>
<feature type="chain" id="PRO_5042949221" description="Peptidase S1 domain-containing protein" evidence="5">
    <location>
        <begin position="25"/>
        <end position="246"/>
    </location>
</feature>
<keyword evidence="5" id="KW-0732">Signal</keyword>
<dbReference type="AlphaFoldDB" id="A0AAN7SEU9"/>
<feature type="signal peptide" evidence="5">
    <location>
        <begin position="1"/>
        <end position="24"/>
    </location>
</feature>
<organism evidence="7 8">
    <name type="scientific">Aquatica leii</name>
    <dbReference type="NCBI Taxonomy" id="1421715"/>
    <lineage>
        <taxon>Eukaryota</taxon>
        <taxon>Metazoa</taxon>
        <taxon>Ecdysozoa</taxon>
        <taxon>Arthropoda</taxon>
        <taxon>Hexapoda</taxon>
        <taxon>Insecta</taxon>
        <taxon>Pterygota</taxon>
        <taxon>Neoptera</taxon>
        <taxon>Endopterygota</taxon>
        <taxon>Coleoptera</taxon>
        <taxon>Polyphaga</taxon>
        <taxon>Elateriformia</taxon>
        <taxon>Elateroidea</taxon>
        <taxon>Lampyridae</taxon>
        <taxon>Luciolinae</taxon>
        <taxon>Aquatica</taxon>
    </lineage>
</organism>
<keyword evidence="3" id="KW-0720">Serine protease</keyword>
<evidence type="ECO:0000256" key="2">
    <source>
        <dbReference type="ARBA" id="ARBA00022801"/>
    </source>
</evidence>
<proteinExistence type="predicted"/>
<evidence type="ECO:0000256" key="1">
    <source>
        <dbReference type="ARBA" id="ARBA00022670"/>
    </source>
</evidence>
<evidence type="ECO:0000256" key="3">
    <source>
        <dbReference type="ARBA" id="ARBA00022825"/>
    </source>
</evidence>
<name>A0AAN7SEU9_9COLE</name>
<dbReference type="EMBL" id="JARPUR010000005">
    <property type="protein sequence ID" value="KAK4875444.1"/>
    <property type="molecule type" value="Genomic_DNA"/>
</dbReference>
<sequence length="246" mass="26901">MTYTIQLVGILLLVVTFCGNPTDAVDRRIVNGTTAADKKYPYQVSLRNVNNLHFCSGSILNTRWILTSTVCLTFATNFTIVAGSNNLNGSGDTYQAASYLFHPLYNSRPFEYDALLVNTTTPIVYSTRIQPVVLTPLFPIVGAVAVISGWGTNDIASQITFNELRDLNTTVLSQTTCQSRFGGIFNVTSSVICTFVAKGGSCYFDYGAPITVCNIQFGIVRNPFCGVFPDLHTPISNVYSWIISII</sequence>
<accession>A0AAN7SEU9</accession>
<dbReference type="Proteomes" id="UP001353858">
    <property type="component" value="Unassembled WGS sequence"/>
</dbReference>
<evidence type="ECO:0000259" key="6">
    <source>
        <dbReference type="PROSITE" id="PS50240"/>
    </source>
</evidence>
<dbReference type="PANTHER" id="PTHR24276">
    <property type="entry name" value="POLYSERASE-RELATED"/>
    <property type="match status" value="1"/>
</dbReference>
<keyword evidence="4" id="KW-1015">Disulfide bond</keyword>
<dbReference type="GO" id="GO:0006508">
    <property type="term" value="P:proteolysis"/>
    <property type="evidence" value="ECO:0007669"/>
    <property type="project" value="UniProtKB-KW"/>
</dbReference>
<dbReference type="InterPro" id="IPR009003">
    <property type="entry name" value="Peptidase_S1_PA"/>
</dbReference>
<evidence type="ECO:0000313" key="8">
    <source>
        <dbReference type="Proteomes" id="UP001353858"/>
    </source>
</evidence>
<keyword evidence="1" id="KW-0645">Protease</keyword>
<dbReference type="SMART" id="SM00020">
    <property type="entry name" value="Tryp_SPc"/>
    <property type="match status" value="1"/>
</dbReference>
<dbReference type="Pfam" id="PF00089">
    <property type="entry name" value="Trypsin"/>
    <property type="match status" value="1"/>
</dbReference>
<dbReference type="PROSITE" id="PS50240">
    <property type="entry name" value="TRYPSIN_DOM"/>
    <property type="match status" value="1"/>
</dbReference>
<dbReference type="Gene3D" id="2.40.10.10">
    <property type="entry name" value="Trypsin-like serine proteases"/>
    <property type="match status" value="1"/>
</dbReference>
<reference evidence="8" key="1">
    <citation type="submission" date="2023-01" db="EMBL/GenBank/DDBJ databases">
        <title>Key to firefly adult light organ development and bioluminescence: homeobox transcription factors regulate luciferase expression and transportation to peroxisome.</title>
        <authorList>
            <person name="Fu X."/>
        </authorList>
    </citation>
    <scope>NUCLEOTIDE SEQUENCE [LARGE SCALE GENOMIC DNA]</scope>
</reference>
<protein>
    <recommendedName>
        <fullName evidence="6">Peptidase S1 domain-containing protein</fullName>
    </recommendedName>
</protein>
<dbReference type="InterPro" id="IPR043504">
    <property type="entry name" value="Peptidase_S1_PA_chymotrypsin"/>
</dbReference>
<dbReference type="GO" id="GO:0004252">
    <property type="term" value="F:serine-type endopeptidase activity"/>
    <property type="evidence" value="ECO:0007669"/>
    <property type="project" value="InterPro"/>
</dbReference>
<comment type="caution">
    <text evidence="7">The sequence shown here is derived from an EMBL/GenBank/DDBJ whole genome shotgun (WGS) entry which is preliminary data.</text>
</comment>
<dbReference type="InterPro" id="IPR001254">
    <property type="entry name" value="Trypsin_dom"/>
</dbReference>
<evidence type="ECO:0000313" key="7">
    <source>
        <dbReference type="EMBL" id="KAK4875444.1"/>
    </source>
</evidence>
<dbReference type="SUPFAM" id="SSF50494">
    <property type="entry name" value="Trypsin-like serine proteases"/>
    <property type="match status" value="1"/>
</dbReference>
<evidence type="ECO:0000256" key="5">
    <source>
        <dbReference type="SAM" id="SignalP"/>
    </source>
</evidence>
<dbReference type="InterPro" id="IPR050430">
    <property type="entry name" value="Peptidase_S1"/>
</dbReference>
<evidence type="ECO:0000256" key="4">
    <source>
        <dbReference type="ARBA" id="ARBA00023157"/>
    </source>
</evidence>
<gene>
    <name evidence="7" type="ORF">RN001_011866</name>
</gene>
<dbReference type="PANTHER" id="PTHR24276:SF96">
    <property type="entry name" value="PEPTIDASE S1 DOMAIN-CONTAINING PROTEIN"/>
    <property type="match status" value="1"/>
</dbReference>
<feature type="domain" description="Peptidase S1" evidence="6">
    <location>
        <begin position="29"/>
        <end position="246"/>
    </location>
</feature>
<keyword evidence="8" id="KW-1185">Reference proteome</keyword>
<keyword evidence="2" id="KW-0378">Hydrolase</keyword>